<keyword evidence="4" id="KW-0032">Aminotransferase</keyword>
<feature type="active site" description="Proton acceptor" evidence="1">
    <location>
        <position position="269"/>
    </location>
</feature>
<evidence type="ECO:0000256" key="1">
    <source>
        <dbReference type="PIRSR" id="PIRSR000390-1"/>
    </source>
</evidence>
<dbReference type="PIRSF" id="PIRSF000390">
    <property type="entry name" value="PLP_StrS"/>
    <property type="match status" value="1"/>
</dbReference>
<dbReference type="Proteomes" id="UP000282184">
    <property type="component" value="Unassembled WGS sequence"/>
</dbReference>
<keyword evidence="2 3" id="KW-0663">Pyridoxal phosphate</keyword>
<evidence type="ECO:0000256" key="2">
    <source>
        <dbReference type="PIRSR" id="PIRSR000390-2"/>
    </source>
</evidence>
<gene>
    <name evidence="4" type="ORF">EJV47_04140</name>
</gene>
<feature type="modified residue" description="N6-(pyridoxal phosphate)lysine" evidence="2">
    <location>
        <position position="269"/>
    </location>
</feature>
<evidence type="ECO:0000313" key="5">
    <source>
        <dbReference type="Proteomes" id="UP000282184"/>
    </source>
</evidence>
<dbReference type="Pfam" id="PF01041">
    <property type="entry name" value="DegT_DnrJ_EryC1"/>
    <property type="match status" value="1"/>
</dbReference>
<accession>A0A3S0HBD8</accession>
<dbReference type="OrthoDB" id="9804264at2"/>
<proteinExistence type="inferred from homology"/>
<dbReference type="InterPro" id="IPR015422">
    <property type="entry name" value="PyrdxlP-dep_Trfase_small"/>
</dbReference>
<dbReference type="InterPro" id="IPR015421">
    <property type="entry name" value="PyrdxlP-dep_Trfase_major"/>
</dbReference>
<dbReference type="EMBL" id="RXOF01000002">
    <property type="protein sequence ID" value="RTQ52225.1"/>
    <property type="molecule type" value="Genomic_DNA"/>
</dbReference>
<name>A0A3S0HBD8_9BACT</name>
<evidence type="ECO:0000256" key="3">
    <source>
        <dbReference type="RuleBase" id="RU004508"/>
    </source>
</evidence>
<keyword evidence="4" id="KW-0808">Transferase</keyword>
<dbReference type="Gene3D" id="3.40.640.10">
    <property type="entry name" value="Type I PLP-dependent aspartate aminotransferase-like (Major domain)"/>
    <property type="match status" value="1"/>
</dbReference>
<dbReference type="InterPro" id="IPR015424">
    <property type="entry name" value="PyrdxlP-dep_Trfase"/>
</dbReference>
<evidence type="ECO:0000313" key="4">
    <source>
        <dbReference type="EMBL" id="RTQ52225.1"/>
    </source>
</evidence>
<dbReference type="Gene3D" id="3.90.1150.10">
    <property type="entry name" value="Aspartate Aminotransferase, domain 1"/>
    <property type="match status" value="1"/>
</dbReference>
<dbReference type="AlphaFoldDB" id="A0A3S0HBD8"/>
<comment type="caution">
    <text evidence="4">The sequence shown here is derived from an EMBL/GenBank/DDBJ whole genome shotgun (WGS) entry which is preliminary data.</text>
</comment>
<comment type="similarity">
    <text evidence="3">Belongs to the DegT/DnrJ/EryC1 family.</text>
</comment>
<dbReference type="SUPFAM" id="SSF53383">
    <property type="entry name" value="PLP-dependent transferases"/>
    <property type="match status" value="1"/>
</dbReference>
<protein>
    <submittedName>
        <fullName evidence="4">DegT/DnrJ/EryC1/StrS family aminotransferase</fullName>
    </submittedName>
</protein>
<dbReference type="CDD" id="cd00616">
    <property type="entry name" value="AHBA_syn"/>
    <property type="match status" value="1"/>
</dbReference>
<dbReference type="GO" id="GO:0030170">
    <property type="term" value="F:pyridoxal phosphate binding"/>
    <property type="evidence" value="ECO:0007669"/>
    <property type="project" value="TreeGrafter"/>
</dbReference>
<dbReference type="GO" id="GO:0000271">
    <property type="term" value="P:polysaccharide biosynthetic process"/>
    <property type="evidence" value="ECO:0007669"/>
    <property type="project" value="TreeGrafter"/>
</dbReference>
<sequence length="457" mass="48370">MSPQIAAAGIWGAKRKPYIAGYAYSGRGGWFFWHFAGPNRAAATVGLPARLSLGPFPGLRAIFCFAVVPDFSPLSAPPAPIRLLDLPAQHAPIQAELDAALRRVMQEGAFIQGPDVQHFAAELGHFLGGAHVVPCANGTDALQLALMSLDLQPGDEVIVPAFTYVATAEAAAVLGLRPVLADVDPATFNLDPAAAEAAIGPRTRAILAVHLYGQCADLTALRQLADKHGLALIEDNAQAIGATWQQADGALAYAGTVGEVGTTSFFPSKNLGCLGDGGALLTRDAARATALQELANHGQPRGRKYLHARIGLNSRLDTLQAALLRVKLPQLAAWTAARQRVAARYDALLAAVPGLHIPARQPGSTHVFHQYTLTLDAETRRDALQQHLQQRGVPSVVYYPVPVHLQPAYAHLGYRAGQFPVAEQLCRTVLSVPIHPGLTDEQVACVAEAVKTGLAPV</sequence>
<dbReference type="GO" id="GO:0008483">
    <property type="term" value="F:transaminase activity"/>
    <property type="evidence" value="ECO:0007669"/>
    <property type="project" value="UniProtKB-KW"/>
</dbReference>
<keyword evidence="5" id="KW-1185">Reference proteome</keyword>
<reference evidence="4 5" key="1">
    <citation type="submission" date="2018-12" db="EMBL/GenBank/DDBJ databases">
        <title>Hymenobacter gummosus sp. nov., isolated from a spring.</title>
        <authorList>
            <person name="Nie L."/>
        </authorList>
    </citation>
    <scope>NUCLEOTIDE SEQUENCE [LARGE SCALE GENOMIC DNA]</scope>
    <source>
        <strain evidence="4 5">KCTC 52166</strain>
    </source>
</reference>
<dbReference type="PANTHER" id="PTHR30244">
    <property type="entry name" value="TRANSAMINASE"/>
    <property type="match status" value="1"/>
</dbReference>
<dbReference type="PANTHER" id="PTHR30244:SF42">
    <property type="entry name" value="UDP-2-ACETAMIDO-2-DEOXY-3-OXO-D-GLUCURONATE AMINOTRANSFERASE"/>
    <property type="match status" value="1"/>
</dbReference>
<dbReference type="InterPro" id="IPR000653">
    <property type="entry name" value="DegT/StrS_aminotransferase"/>
</dbReference>
<organism evidence="4 5">
    <name type="scientific">Hymenobacter gummosus</name>
    <dbReference type="NCBI Taxonomy" id="1776032"/>
    <lineage>
        <taxon>Bacteria</taxon>
        <taxon>Pseudomonadati</taxon>
        <taxon>Bacteroidota</taxon>
        <taxon>Cytophagia</taxon>
        <taxon>Cytophagales</taxon>
        <taxon>Hymenobacteraceae</taxon>
        <taxon>Hymenobacter</taxon>
    </lineage>
</organism>